<evidence type="ECO:0000313" key="5">
    <source>
        <dbReference type="EMBL" id="RLJ63514.1"/>
    </source>
</evidence>
<keyword evidence="1" id="KW-0805">Transcription regulation</keyword>
<evidence type="ECO:0000259" key="4">
    <source>
        <dbReference type="PROSITE" id="PS50987"/>
    </source>
</evidence>
<keyword evidence="3" id="KW-0804">Transcription</keyword>
<dbReference type="InterPro" id="IPR036388">
    <property type="entry name" value="WH-like_DNA-bd_sf"/>
</dbReference>
<comment type="caution">
    <text evidence="5">The sequence shown here is derived from an EMBL/GenBank/DDBJ whole genome shotgun (WGS) entry which is preliminary data.</text>
</comment>
<dbReference type="SUPFAM" id="SSF46785">
    <property type="entry name" value="Winged helix' DNA-binding domain"/>
    <property type="match status" value="1"/>
</dbReference>
<gene>
    <name evidence="5" type="ORF">DFR35_2138</name>
</gene>
<dbReference type="PROSITE" id="PS50987">
    <property type="entry name" value="HTH_ARSR_2"/>
    <property type="match status" value="1"/>
</dbReference>
<dbReference type="PANTHER" id="PTHR43132">
    <property type="entry name" value="ARSENICAL RESISTANCE OPERON REPRESSOR ARSR-RELATED"/>
    <property type="match status" value="1"/>
</dbReference>
<sequence length="119" mass="12522">MDTRDAVAALAALAQETRLAAFRLLVQAGDGGLAAGEIAQALDVPAPTLSFHLKELANAGLVASRQDGRNVIYRTAYAAMDELIAYLTDNCCHGGQCLPKTAAVATAAKRRAKTQERQP</sequence>
<keyword evidence="6" id="KW-1185">Reference proteome</keyword>
<dbReference type="PANTHER" id="PTHR43132:SF2">
    <property type="entry name" value="ARSENICAL RESISTANCE OPERON REPRESSOR ARSR-RELATED"/>
    <property type="match status" value="1"/>
</dbReference>
<dbReference type="NCBIfam" id="NF033788">
    <property type="entry name" value="HTH_metalloreg"/>
    <property type="match status" value="1"/>
</dbReference>
<evidence type="ECO:0000313" key="6">
    <source>
        <dbReference type="Proteomes" id="UP000268908"/>
    </source>
</evidence>
<dbReference type="Proteomes" id="UP000268908">
    <property type="component" value="Unassembled WGS sequence"/>
</dbReference>
<dbReference type="InterPro" id="IPR011991">
    <property type="entry name" value="ArsR-like_HTH"/>
</dbReference>
<organism evidence="5 6">
    <name type="scientific">Sulfurisoma sediminicola</name>
    <dbReference type="NCBI Taxonomy" id="1381557"/>
    <lineage>
        <taxon>Bacteria</taxon>
        <taxon>Pseudomonadati</taxon>
        <taxon>Pseudomonadota</taxon>
        <taxon>Betaproteobacteria</taxon>
        <taxon>Nitrosomonadales</taxon>
        <taxon>Sterolibacteriaceae</taxon>
        <taxon>Sulfurisoma</taxon>
    </lineage>
</organism>
<dbReference type="InterPro" id="IPR001845">
    <property type="entry name" value="HTH_ArsR_DNA-bd_dom"/>
</dbReference>
<dbReference type="CDD" id="cd00090">
    <property type="entry name" value="HTH_ARSR"/>
    <property type="match status" value="1"/>
</dbReference>
<dbReference type="AlphaFoldDB" id="A0A497XAE5"/>
<feature type="domain" description="HTH arsR-type" evidence="4">
    <location>
        <begin position="1"/>
        <end position="95"/>
    </location>
</feature>
<protein>
    <submittedName>
        <fullName evidence="5">ArsR family transcriptional regulator</fullName>
    </submittedName>
</protein>
<evidence type="ECO:0000256" key="2">
    <source>
        <dbReference type="ARBA" id="ARBA00023125"/>
    </source>
</evidence>
<evidence type="ECO:0000256" key="3">
    <source>
        <dbReference type="ARBA" id="ARBA00023163"/>
    </source>
</evidence>
<dbReference type="Gene3D" id="1.10.10.10">
    <property type="entry name" value="Winged helix-like DNA-binding domain superfamily/Winged helix DNA-binding domain"/>
    <property type="match status" value="1"/>
</dbReference>
<dbReference type="OrthoDB" id="5297460at2"/>
<dbReference type="GO" id="GO:0003677">
    <property type="term" value="F:DNA binding"/>
    <property type="evidence" value="ECO:0007669"/>
    <property type="project" value="UniProtKB-KW"/>
</dbReference>
<reference evidence="5 6" key="1">
    <citation type="submission" date="2018-10" db="EMBL/GenBank/DDBJ databases">
        <title>Genomic Encyclopedia of Type Strains, Phase IV (KMG-IV): sequencing the most valuable type-strain genomes for metagenomic binning, comparative biology and taxonomic classification.</title>
        <authorList>
            <person name="Goeker M."/>
        </authorList>
    </citation>
    <scope>NUCLEOTIDE SEQUENCE [LARGE SCALE GENOMIC DNA]</scope>
    <source>
        <strain evidence="5 6">DSM 26916</strain>
    </source>
</reference>
<dbReference type="RefSeq" id="WP_121242332.1">
    <property type="nucleotide sequence ID" value="NZ_BHVV01000003.1"/>
</dbReference>
<name>A0A497XAE5_9PROT</name>
<dbReference type="PRINTS" id="PR00778">
    <property type="entry name" value="HTHARSR"/>
</dbReference>
<dbReference type="Pfam" id="PF12840">
    <property type="entry name" value="HTH_20"/>
    <property type="match status" value="1"/>
</dbReference>
<dbReference type="InterPro" id="IPR036390">
    <property type="entry name" value="WH_DNA-bd_sf"/>
</dbReference>
<dbReference type="GO" id="GO:0003700">
    <property type="term" value="F:DNA-binding transcription factor activity"/>
    <property type="evidence" value="ECO:0007669"/>
    <property type="project" value="InterPro"/>
</dbReference>
<dbReference type="SMART" id="SM00418">
    <property type="entry name" value="HTH_ARSR"/>
    <property type="match status" value="1"/>
</dbReference>
<keyword evidence="2" id="KW-0238">DNA-binding</keyword>
<dbReference type="InterPro" id="IPR051011">
    <property type="entry name" value="Metal_resp_trans_reg"/>
</dbReference>
<dbReference type="EMBL" id="RCCI01000006">
    <property type="protein sequence ID" value="RLJ63514.1"/>
    <property type="molecule type" value="Genomic_DNA"/>
</dbReference>
<evidence type="ECO:0000256" key="1">
    <source>
        <dbReference type="ARBA" id="ARBA00023015"/>
    </source>
</evidence>
<accession>A0A497XAE5</accession>
<proteinExistence type="predicted"/>